<organism evidence="1 2">
    <name type="scientific">Tessaracoccus lubricantis</name>
    <dbReference type="NCBI Taxonomy" id="545543"/>
    <lineage>
        <taxon>Bacteria</taxon>
        <taxon>Bacillati</taxon>
        <taxon>Actinomycetota</taxon>
        <taxon>Actinomycetes</taxon>
        <taxon>Propionibacteriales</taxon>
        <taxon>Propionibacteriaceae</taxon>
        <taxon>Tessaracoccus</taxon>
    </lineage>
</organism>
<dbReference type="SFLD" id="SFLDG01129">
    <property type="entry name" value="C1.5:_HAD__Beta-PGM__Phosphata"/>
    <property type="match status" value="1"/>
</dbReference>
<gene>
    <name evidence="1" type="ORF">GCM10025789_21500</name>
</gene>
<dbReference type="PANTHER" id="PTHR18901:SF38">
    <property type="entry name" value="PSEUDOURIDINE-5'-PHOSPHATASE"/>
    <property type="match status" value="1"/>
</dbReference>
<dbReference type="EMBL" id="BAABLV010000035">
    <property type="protein sequence ID" value="GAA4902474.1"/>
    <property type="molecule type" value="Genomic_DNA"/>
</dbReference>
<dbReference type="Gene3D" id="3.40.50.1000">
    <property type="entry name" value="HAD superfamily/HAD-like"/>
    <property type="match status" value="1"/>
</dbReference>
<dbReference type="PRINTS" id="PR00413">
    <property type="entry name" value="HADHALOGNASE"/>
</dbReference>
<reference evidence="2" key="1">
    <citation type="journal article" date="2019" name="Int. J. Syst. Evol. Microbiol.">
        <title>The Global Catalogue of Microorganisms (GCM) 10K type strain sequencing project: providing services to taxonomists for standard genome sequencing and annotation.</title>
        <authorList>
            <consortium name="The Broad Institute Genomics Platform"/>
            <consortium name="The Broad Institute Genome Sequencing Center for Infectious Disease"/>
            <person name="Wu L."/>
            <person name="Ma J."/>
        </authorList>
    </citation>
    <scope>NUCLEOTIDE SEQUENCE [LARGE SCALE GENOMIC DNA]</scope>
    <source>
        <strain evidence="2">JCM 19125</strain>
    </source>
</reference>
<keyword evidence="2" id="KW-1185">Reference proteome</keyword>
<dbReference type="InterPro" id="IPR006439">
    <property type="entry name" value="HAD-SF_hydro_IA"/>
</dbReference>
<protein>
    <submittedName>
        <fullName evidence="1">HAD family phosphatase</fullName>
    </submittedName>
</protein>
<dbReference type="Pfam" id="PF13419">
    <property type="entry name" value="HAD_2"/>
    <property type="match status" value="1"/>
</dbReference>
<dbReference type="NCBIfam" id="TIGR01509">
    <property type="entry name" value="HAD-SF-IA-v3"/>
    <property type="match status" value="1"/>
</dbReference>
<dbReference type="InterPro" id="IPR023198">
    <property type="entry name" value="PGP-like_dom2"/>
</dbReference>
<dbReference type="SFLD" id="SFLDS00003">
    <property type="entry name" value="Haloacid_Dehalogenase"/>
    <property type="match status" value="1"/>
</dbReference>
<comment type="caution">
    <text evidence="1">The sequence shown here is derived from an EMBL/GenBank/DDBJ whole genome shotgun (WGS) entry which is preliminary data.</text>
</comment>
<dbReference type="PROSITE" id="PS01228">
    <property type="entry name" value="COF_1"/>
    <property type="match status" value="1"/>
</dbReference>
<dbReference type="InterPro" id="IPR023214">
    <property type="entry name" value="HAD_sf"/>
</dbReference>
<evidence type="ECO:0000313" key="1">
    <source>
        <dbReference type="EMBL" id="GAA4902474.1"/>
    </source>
</evidence>
<sequence length="221" mass="24259">MLAEPKAVLWDFDGTLVNTEPVWQEVERRMLAEHGVTFTTEQWESMTGQDARLSAAMIAEAIGSDDVDGLLERLHEGVAEHLRSRDLPYLPGSRELLLELESRGVPCAIVTASSGYILDAARDRLPRHVSFIVTSDDVTRTKPHPEGYLLAMERLGVTPADVVILEDSVPGTMSGLASGAVVYAVPSVPLEPHRRMHIGVGLDGIGWDELAKVWRERKEAA</sequence>
<dbReference type="Gene3D" id="1.10.150.240">
    <property type="entry name" value="Putative phosphatase, domain 2"/>
    <property type="match status" value="1"/>
</dbReference>
<proteinExistence type="predicted"/>
<dbReference type="PANTHER" id="PTHR18901">
    <property type="entry name" value="2-DEOXYGLUCOSE-6-PHOSPHATE PHOSPHATASE 2"/>
    <property type="match status" value="1"/>
</dbReference>
<dbReference type="SUPFAM" id="SSF56784">
    <property type="entry name" value="HAD-like"/>
    <property type="match status" value="1"/>
</dbReference>
<dbReference type="Proteomes" id="UP001501521">
    <property type="component" value="Unassembled WGS sequence"/>
</dbReference>
<dbReference type="RefSeq" id="WP_345582691.1">
    <property type="nucleotide sequence ID" value="NZ_BAABLV010000035.1"/>
</dbReference>
<evidence type="ECO:0000313" key="2">
    <source>
        <dbReference type="Proteomes" id="UP001501521"/>
    </source>
</evidence>
<dbReference type="InterPro" id="IPR041492">
    <property type="entry name" value="HAD_2"/>
</dbReference>
<accession>A0ABP9FHN5</accession>
<name>A0ABP9FHN5_9ACTN</name>
<dbReference type="CDD" id="cd07505">
    <property type="entry name" value="HAD_BPGM-like"/>
    <property type="match status" value="1"/>
</dbReference>
<dbReference type="InterPro" id="IPR036412">
    <property type="entry name" value="HAD-like_sf"/>
</dbReference>